<comment type="similarity">
    <text evidence="1 8 9">Belongs to the universal ribosomal protein uS13 family.</text>
</comment>
<dbReference type="InterPro" id="IPR010979">
    <property type="entry name" value="Ribosomal_uS13-like_H2TH"/>
</dbReference>
<dbReference type="EMBL" id="JANGAC010000029">
    <property type="protein sequence ID" value="MCQ4925733.1"/>
    <property type="molecule type" value="Genomic_DNA"/>
</dbReference>
<evidence type="ECO:0000256" key="2">
    <source>
        <dbReference type="ARBA" id="ARBA00022555"/>
    </source>
</evidence>
<dbReference type="Gene3D" id="1.10.8.50">
    <property type="match status" value="1"/>
</dbReference>
<dbReference type="InterPro" id="IPR001892">
    <property type="entry name" value="Ribosomal_uS13"/>
</dbReference>
<dbReference type="NCBIfam" id="TIGR03631">
    <property type="entry name" value="uS13_bact"/>
    <property type="match status" value="1"/>
</dbReference>
<dbReference type="PROSITE" id="PS00646">
    <property type="entry name" value="RIBOSOMAL_S13_1"/>
    <property type="match status" value="1"/>
</dbReference>
<keyword evidence="3 8" id="KW-0699">rRNA-binding</keyword>
<organism evidence="11 12">
    <name type="scientific">Tissierella carlieri</name>
    <dbReference type="NCBI Taxonomy" id="689904"/>
    <lineage>
        <taxon>Bacteria</taxon>
        <taxon>Bacillati</taxon>
        <taxon>Bacillota</taxon>
        <taxon>Tissierellia</taxon>
        <taxon>Tissierellales</taxon>
        <taxon>Tissierellaceae</taxon>
        <taxon>Tissierella</taxon>
    </lineage>
</organism>
<dbReference type="HAMAP" id="MF_01315">
    <property type="entry name" value="Ribosomal_uS13"/>
    <property type="match status" value="1"/>
</dbReference>
<keyword evidence="6 8" id="KW-0687">Ribonucleoprotein</keyword>
<reference evidence="11 12" key="1">
    <citation type="submission" date="2022-06" db="EMBL/GenBank/DDBJ databases">
        <title>Isolation of gut microbiota from human fecal samples.</title>
        <authorList>
            <person name="Pamer E.G."/>
            <person name="Barat B."/>
            <person name="Waligurski E."/>
            <person name="Medina S."/>
            <person name="Paddock L."/>
            <person name="Mostad J."/>
        </authorList>
    </citation>
    <scope>NUCLEOTIDE SEQUENCE [LARGE SCALE GENOMIC DNA]</scope>
    <source>
        <strain evidence="11 12">DFI.7.95</strain>
    </source>
</reference>
<proteinExistence type="inferred from homology"/>
<name>A0ABT1SGW0_9FIRM</name>
<dbReference type="SUPFAM" id="SSF46946">
    <property type="entry name" value="S13-like H2TH domain"/>
    <property type="match status" value="1"/>
</dbReference>
<comment type="subunit">
    <text evidence="8">Part of the 30S ribosomal subunit. Forms a loose heterodimer with protein S19. Forms two bridges to the 50S subunit in the 70S ribosome.</text>
</comment>
<evidence type="ECO:0000256" key="5">
    <source>
        <dbReference type="ARBA" id="ARBA00022980"/>
    </source>
</evidence>
<dbReference type="Gene3D" id="4.10.910.10">
    <property type="entry name" value="30s ribosomal protein s13, domain 2"/>
    <property type="match status" value="1"/>
</dbReference>
<dbReference type="InterPro" id="IPR027437">
    <property type="entry name" value="Rbsml_uS13_C"/>
</dbReference>
<evidence type="ECO:0000256" key="1">
    <source>
        <dbReference type="ARBA" id="ARBA00008080"/>
    </source>
</evidence>
<feature type="region of interest" description="Disordered" evidence="10">
    <location>
        <begin position="94"/>
        <end position="120"/>
    </location>
</feature>
<keyword evidence="5 8" id="KW-0689">Ribosomal protein</keyword>
<evidence type="ECO:0000256" key="4">
    <source>
        <dbReference type="ARBA" id="ARBA00022884"/>
    </source>
</evidence>
<dbReference type="Pfam" id="PF00416">
    <property type="entry name" value="Ribosomal_S13"/>
    <property type="match status" value="1"/>
</dbReference>
<dbReference type="PANTHER" id="PTHR10871">
    <property type="entry name" value="30S RIBOSOMAL PROTEIN S13/40S RIBOSOMAL PROTEIN S18"/>
    <property type="match status" value="1"/>
</dbReference>
<sequence length="120" mass="13653">MARIAGVDLPRDKRVEVGLTYIFGIGRPRANEILTKAGVNPNTRVKDLTESEVASLRAVIDGYHVEGDLRREIALNIKRLREINCYRGIRHRRGLPVRGQRTKTNARTRKGPKRLVSKKK</sequence>
<evidence type="ECO:0000256" key="8">
    <source>
        <dbReference type="HAMAP-Rule" id="MF_01315"/>
    </source>
</evidence>
<dbReference type="RefSeq" id="WP_094901955.1">
    <property type="nucleotide sequence ID" value="NZ_CP172320.1"/>
</dbReference>
<evidence type="ECO:0000256" key="3">
    <source>
        <dbReference type="ARBA" id="ARBA00022730"/>
    </source>
</evidence>
<evidence type="ECO:0000256" key="10">
    <source>
        <dbReference type="SAM" id="MobiDB-lite"/>
    </source>
</evidence>
<gene>
    <name evidence="8 11" type="primary">rpsM</name>
    <name evidence="11" type="ORF">NE686_21760</name>
</gene>
<evidence type="ECO:0000313" key="11">
    <source>
        <dbReference type="EMBL" id="MCQ4925733.1"/>
    </source>
</evidence>
<evidence type="ECO:0000256" key="7">
    <source>
        <dbReference type="ARBA" id="ARBA00035166"/>
    </source>
</evidence>
<evidence type="ECO:0000256" key="6">
    <source>
        <dbReference type="ARBA" id="ARBA00023274"/>
    </source>
</evidence>
<dbReference type="PANTHER" id="PTHR10871:SF1">
    <property type="entry name" value="SMALL RIBOSOMAL SUBUNIT PROTEIN US13M"/>
    <property type="match status" value="1"/>
</dbReference>
<comment type="function">
    <text evidence="8">Located at the top of the head of the 30S subunit, it contacts several helices of the 16S rRNA. In the 70S ribosome it contacts the 23S rRNA (bridge B1a) and protein L5 of the 50S subunit (bridge B1b), connecting the 2 subunits; these bridges are implicated in subunit movement. Contacts the tRNAs in the A and P-sites.</text>
</comment>
<keyword evidence="2 8" id="KW-0820">tRNA-binding</keyword>
<evidence type="ECO:0000256" key="9">
    <source>
        <dbReference type="RuleBase" id="RU003830"/>
    </source>
</evidence>
<comment type="caution">
    <text evidence="11">The sequence shown here is derived from an EMBL/GenBank/DDBJ whole genome shotgun (WGS) entry which is preliminary data.</text>
</comment>
<dbReference type="InterPro" id="IPR019980">
    <property type="entry name" value="Ribosomal_uS13_bac-type"/>
</dbReference>
<dbReference type="GO" id="GO:0005840">
    <property type="term" value="C:ribosome"/>
    <property type="evidence" value="ECO:0007669"/>
    <property type="project" value="UniProtKB-KW"/>
</dbReference>
<dbReference type="PIRSF" id="PIRSF002134">
    <property type="entry name" value="Ribosomal_S13"/>
    <property type="match status" value="1"/>
</dbReference>
<evidence type="ECO:0000313" key="12">
    <source>
        <dbReference type="Proteomes" id="UP001524478"/>
    </source>
</evidence>
<keyword evidence="4 8" id="KW-0694">RNA-binding</keyword>
<keyword evidence="12" id="KW-1185">Reference proteome</keyword>
<dbReference type="InterPro" id="IPR018269">
    <property type="entry name" value="Ribosomal_uS13_CS"/>
</dbReference>
<dbReference type="PROSITE" id="PS50159">
    <property type="entry name" value="RIBOSOMAL_S13_2"/>
    <property type="match status" value="1"/>
</dbReference>
<protein>
    <recommendedName>
        <fullName evidence="7 8">Small ribosomal subunit protein uS13</fullName>
    </recommendedName>
</protein>
<accession>A0ABT1SGW0</accession>
<dbReference type="Proteomes" id="UP001524478">
    <property type="component" value="Unassembled WGS sequence"/>
</dbReference>